<sequence>MTLSIAHTAELSRTVIYLNPSIPARYQMEVTVGENQAAERLKIIMQGRSPDSATTEQPVILPPNQALQVLTLAQRTAEEHIGIANRQADKIRTDAQATAEKIGEDAQEHSRNVRSQADKVLADARKAAEKTTREAREKTEEARRTADKIVAEARAQARTITGDARDQAGQLKVQAQQRYDDVVGSLGTKREALQAQIESLEVFDREYRTRLASFMQTQLRALWVDEPSVGEHALVEVQSGGPLKE</sequence>
<dbReference type="PANTHER" id="PTHR35794:SF2">
    <property type="entry name" value="CELL DIVISION PROTEIN DIVIVA"/>
    <property type="match status" value="1"/>
</dbReference>
<proteinExistence type="predicted"/>
<evidence type="ECO:0000256" key="1">
    <source>
        <dbReference type="SAM" id="MobiDB-lite"/>
    </source>
</evidence>
<evidence type="ECO:0000313" key="2">
    <source>
        <dbReference type="EMBL" id="GIM78746.1"/>
    </source>
</evidence>
<organism evidence="2 3">
    <name type="scientific">Winogradskya consettensis</name>
    <dbReference type="NCBI Taxonomy" id="113560"/>
    <lineage>
        <taxon>Bacteria</taxon>
        <taxon>Bacillati</taxon>
        <taxon>Actinomycetota</taxon>
        <taxon>Actinomycetes</taxon>
        <taxon>Micromonosporales</taxon>
        <taxon>Micromonosporaceae</taxon>
        <taxon>Winogradskya</taxon>
    </lineage>
</organism>
<keyword evidence="3" id="KW-1185">Reference proteome</keyword>
<accession>A0A919VVV3</accession>
<feature type="region of interest" description="Disordered" evidence="1">
    <location>
        <begin position="124"/>
        <end position="145"/>
    </location>
</feature>
<dbReference type="PANTHER" id="PTHR35794">
    <property type="entry name" value="CELL DIVISION PROTEIN DIVIVA"/>
    <property type="match status" value="1"/>
</dbReference>
<comment type="caution">
    <text evidence="2">The sequence shown here is derived from an EMBL/GenBank/DDBJ whole genome shotgun (WGS) entry which is preliminary data.</text>
</comment>
<name>A0A919VVV3_9ACTN</name>
<dbReference type="Gene3D" id="1.20.5.2950">
    <property type="match status" value="1"/>
</dbReference>
<evidence type="ECO:0000313" key="3">
    <source>
        <dbReference type="Proteomes" id="UP000680865"/>
    </source>
</evidence>
<gene>
    <name evidence="2" type="ORF">Aco04nite_62010</name>
</gene>
<dbReference type="AlphaFoldDB" id="A0A919VVV3"/>
<dbReference type="EMBL" id="BOQP01000035">
    <property type="protein sequence ID" value="GIM78746.1"/>
    <property type="molecule type" value="Genomic_DNA"/>
</dbReference>
<dbReference type="Proteomes" id="UP000680865">
    <property type="component" value="Unassembled WGS sequence"/>
</dbReference>
<protein>
    <submittedName>
        <fullName evidence="2">Uncharacterized protein</fullName>
    </submittedName>
</protein>
<dbReference type="InterPro" id="IPR007793">
    <property type="entry name" value="DivIVA_fam"/>
</dbReference>
<reference evidence="2" key="1">
    <citation type="submission" date="2021-03" db="EMBL/GenBank/DDBJ databases">
        <title>Whole genome shotgun sequence of Actinoplanes consettensis NBRC 14913.</title>
        <authorList>
            <person name="Komaki H."/>
            <person name="Tamura T."/>
        </authorList>
    </citation>
    <scope>NUCLEOTIDE SEQUENCE</scope>
    <source>
        <strain evidence="2">NBRC 14913</strain>
    </source>
</reference>